<reference evidence="9" key="1">
    <citation type="journal article" date="2019" name="Int. J. Syst. Evol. Microbiol.">
        <title>The Global Catalogue of Microorganisms (GCM) 10K type strain sequencing project: providing services to taxonomists for standard genome sequencing and annotation.</title>
        <authorList>
            <consortium name="The Broad Institute Genomics Platform"/>
            <consortium name="The Broad Institute Genome Sequencing Center for Infectious Disease"/>
            <person name="Wu L."/>
            <person name="Ma J."/>
        </authorList>
    </citation>
    <scope>NUCLEOTIDE SEQUENCE [LARGE SCALE GENOMIC DNA]</scope>
    <source>
        <strain evidence="9">CECT 8010</strain>
    </source>
</reference>
<comment type="similarity">
    <text evidence="2">Belongs to the SusD family.</text>
</comment>
<gene>
    <name evidence="8" type="ORF">ACFOW1_05690</name>
</gene>
<proteinExistence type="inferred from homology"/>
<evidence type="ECO:0000259" key="7">
    <source>
        <dbReference type="Pfam" id="PF14322"/>
    </source>
</evidence>
<accession>A0ABV8PTN8</accession>
<evidence type="ECO:0000256" key="5">
    <source>
        <dbReference type="ARBA" id="ARBA00023237"/>
    </source>
</evidence>
<dbReference type="CDD" id="cd08977">
    <property type="entry name" value="SusD"/>
    <property type="match status" value="1"/>
</dbReference>
<dbReference type="Pfam" id="PF07980">
    <property type="entry name" value="SusD_RagB"/>
    <property type="match status" value="1"/>
</dbReference>
<evidence type="ECO:0000259" key="6">
    <source>
        <dbReference type="Pfam" id="PF07980"/>
    </source>
</evidence>
<protein>
    <submittedName>
        <fullName evidence="8">RagB/SusD family nutrient uptake outer membrane protein</fullName>
    </submittedName>
</protein>
<feature type="domain" description="SusD-like N-terminal" evidence="7">
    <location>
        <begin position="40"/>
        <end position="239"/>
    </location>
</feature>
<comment type="subcellular location">
    <subcellularLocation>
        <location evidence="1">Cell outer membrane</location>
    </subcellularLocation>
</comment>
<evidence type="ECO:0000256" key="2">
    <source>
        <dbReference type="ARBA" id="ARBA00006275"/>
    </source>
</evidence>
<evidence type="ECO:0000256" key="4">
    <source>
        <dbReference type="ARBA" id="ARBA00023136"/>
    </source>
</evidence>
<dbReference type="InterPro" id="IPR012944">
    <property type="entry name" value="SusD_RagB_dom"/>
</dbReference>
<dbReference type="EMBL" id="JBHSDC010000003">
    <property type="protein sequence ID" value="MFC4231372.1"/>
    <property type="molecule type" value="Genomic_DNA"/>
</dbReference>
<evidence type="ECO:0000256" key="3">
    <source>
        <dbReference type="ARBA" id="ARBA00022729"/>
    </source>
</evidence>
<keyword evidence="9" id="KW-1185">Reference proteome</keyword>
<feature type="domain" description="RagB/SusD" evidence="6">
    <location>
        <begin position="328"/>
        <end position="518"/>
    </location>
</feature>
<evidence type="ECO:0000256" key="1">
    <source>
        <dbReference type="ARBA" id="ARBA00004442"/>
    </source>
</evidence>
<dbReference type="Pfam" id="PF14322">
    <property type="entry name" value="SusD-like_3"/>
    <property type="match status" value="1"/>
</dbReference>
<evidence type="ECO:0000313" key="9">
    <source>
        <dbReference type="Proteomes" id="UP001595906"/>
    </source>
</evidence>
<sequence>MKHINYLILLLFIGLYSCNKVIDLVPQSNLTTGNFYSNASEINTGLLGAYNGLQSPMYYEWMLTELRTDNADMGAPTSSNTLNADLTALDEFIPTTGQDAIFQYWIKTYDNIRNANVILQNLGVNYDSTAGAISLGTIGISISDSLRKQYAGEAMVLRANAYFNLVRLYGGVFLTTTPLAAEDAKKLNRTSVASIYKLIQADLSTASSYLSSAKYSASSASVGRVNAWTAKGLLAKVYLTRGDKASAITLLQDVIANSGYALQSTYASVFSIANEVNSEILFTVRYKAGNLGLGSSFGNDFAPLGSNSGVITAGVAFTGKGYNYPTNDMDSAFGIMTPDPRKATNMGSFGTSKILYVKKYLNPVLTLNDGESDWPILRYADILLMLAEAQGSTTSSLALINQIRARAGVAALPATVLNSVATFEQALSNERRLEFAFENHRFFDLVRYNTTLTTITAEQTIKNHFAKEFNSHYSLYPAPQATLAQLQSYVTTQKLLLPIPQHEIDTNTQLVIAQNPGY</sequence>
<dbReference type="SUPFAM" id="SSF48452">
    <property type="entry name" value="TPR-like"/>
    <property type="match status" value="1"/>
</dbReference>
<dbReference type="InterPro" id="IPR033985">
    <property type="entry name" value="SusD-like_N"/>
</dbReference>
<name>A0ABV8PTN8_9BACT</name>
<dbReference type="RefSeq" id="WP_379012797.1">
    <property type="nucleotide sequence ID" value="NZ_JBHSDC010000003.1"/>
</dbReference>
<dbReference type="InterPro" id="IPR011990">
    <property type="entry name" value="TPR-like_helical_dom_sf"/>
</dbReference>
<keyword evidence="3" id="KW-0732">Signal</keyword>
<evidence type="ECO:0000313" key="8">
    <source>
        <dbReference type="EMBL" id="MFC4231372.1"/>
    </source>
</evidence>
<dbReference type="Proteomes" id="UP001595906">
    <property type="component" value="Unassembled WGS sequence"/>
</dbReference>
<keyword evidence="5" id="KW-0998">Cell outer membrane</keyword>
<organism evidence="8 9">
    <name type="scientific">Parasediminibacterium paludis</name>
    <dbReference type="NCBI Taxonomy" id="908966"/>
    <lineage>
        <taxon>Bacteria</taxon>
        <taxon>Pseudomonadati</taxon>
        <taxon>Bacteroidota</taxon>
        <taxon>Chitinophagia</taxon>
        <taxon>Chitinophagales</taxon>
        <taxon>Chitinophagaceae</taxon>
        <taxon>Parasediminibacterium</taxon>
    </lineage>
</organism>
<dbReference type="Gene3D" id="1.25.40.390">
    <property type="match status" value="1"/>
</dbReference>
<keyword evidence="4" id="KW-0472">Membrane</keyword>
<dbReference type="PROSITE" id="PS51257">
    <property type="entry name" value="PROKAR_LIPOPROTEIN"/>
    <property type="match status" value="1"/>
</dbReference>
<comment type="caution">
    <text evidence="8">The sequence shown here is derived from an EMBL/GenBank/DDBJ whole genome shotgun (WGS) entry which is preliminary data.</text>
</comment>